<sequence>MTSNIFQFYAIVNTNSTIQFRHIALTSPLQLELSKIFQSQIDNFQDVSASYEYDGRYKTESNESLYINNFPLPQEILNLTTGKITSANLAKSELENSKIISIFGIKIENPGSFVIGFQSLTSSNLIKPNKFNLIFSQNTFVRNNDPGITINESVVAVFQNNKLYFKAFSQARRVLDLTEYLKSASDNEIEDFLRENPVVLEDKNKFNEAKDEWIRKKIFLIHNDQVLLNTDIKAYKKAARTMKFRMRTTMVGRTEKIILPADKKNLKLTLNLLDDDILDSIVTHRRYISNSKRIYQ</sequence>
<dbReference type="EMBL" id="RQHU01000029">
    <property type="protein sequence ID" value="TGN10294.1"/>
    <property type="molecule type" value="Genomic_DNA"/>
</dbReference>
<comment type="caution">
    <text evidence="1">The sequence shown here is derived from an EMBL/GenBank/DDBJ whole genome shotgun (WGS) entry which is preliminary data.</text>
</comment>
<organism evidence="1 2">
    <name type="scientific">Leptospira bandrabouensis</name>
    <dbReference type="NCBI Taxonomy" id="2484903"/>
    <lineage>
        <taxon>Bacteria</taxon>
        <taxon>Pseudomonadati</taxon>
        <taxon>Spirochaetota</taxon>
        <taxon>Spirochaetia</taxon>
        <taxon>Leptospirales</taxon>
        <taxon>Leptospiraceae</taxon>
        <taxon>Leptospira</taxon>
    </lineage>
</organism>
<accession>A0A6H3NIT4</accession>
<proteinExistence type="predicted"/>
<reference evidence="1" key="1">
    <citation type="journal article" date="2019" name="PLoS Negl. Trop. Dis.">
        <title>Revisiting the worldwide diversity of Leptospira species in the environment.</title>
        <authorList>
            <person name="Vincent A.T."/>
            <person name="Schiettekatte O."/>
            <person name="Bourhy P."/>
            <person name="Veyrier F.J."/>
            <person name="Picardeau M."/>
        </authorList>
    </citation>
    <scope>NUCLEOTIDE SEQUENCE [LARGE SCALE GENOMIC DNA]</scope>
    <source>
        <strain evidence="1">201601109</strain>
    </source>
</reference>
<dbReference type="Proteomes" id="UP000297649">
    <property type="component" value="Unassembled WGS sequence"/>
</dbReference>
<evidence type="ECO:0000313" key="1">
    <source>
        <dbReference type="EMBL" id="TGN10294.1"/>
    </source>
</evidence>
<keyword evidence="2" id="KW-1185">Reference proteome</keyword>
<dbReference type="InterPro" id="IPR032359">
    <property type="entry name" value="KwaB-like"/>
</dbReference>
<dbReference type="RefSeq" id="WP_135781550.1">
    <property type="nucleotide sequence ID" value="NZ_JAIZBL010000008.1"/>
</dbReference>
<evidence type="ECO:0000313" key="2">
    <source>
        <dbReference type="Proteomes" id="UP000297649"/>
    </source>
</evidence>
<dbReference type="AlphaFoldDB" id="A0A6H3NIT4"/>
<protein>
    <submittedName>
        <fullName evidence="1">DUF4868 domain-containing protein</fullName>
    </submittedName>
</protein>
<dbReference type="Pfam" id="PF16162">
    <property type="entry name" value="KwaB"/>
    <property type="match status" value="1"/>
</dbReference>
<name>A0A6H3NIT4_9LEPT</name>
<gene>
    <name evidence="1" type="ORF">EHR08_19480</name>
</gene>